<dbReference type="PANTHER" id="PTHR23519">
    <property type="entry name" value="AUTOPHAGY-RELATED PROTEIN 22"/>
    <property type="match status" value="1"/>
</dbReference>
<comment type="subcellular location">
    <subcellularLocation>
        <location evidence="1">Endomembrane system</location>
        <topology evidence="1">Multi-pass membrane protein</topology>
    </subcellularLocation>
</comment>
<evidence type="ECO:0000313" key="8">
    <source>
        <dbReference type="EMBL" id="ROR34709.1"/>
    </source>
</evidence>
<dbReference type="Pfam" id="PF11700">
    <property type="entry name" value="ATG22"/>
    <property type="match status" value="1"/>
</dbReference>
<keyword evidence="5 6" id="KW-0472">Membrane</keyword>
<evidence type="ECO:0000256" key="3">
    <source>
        <dbReference type="ARBA" id="ARBA00022692"/>
    </source>
</evidence>
<protein>
    <submittedName>
        <fullName evidence="8">UMF1 family MFS transporter</fullName>
    </submittedName>
</protein>
<dbReference type="InterPro" id="IPR050495">
    <property type="entry name" value="ATG22/LtaA_families"/>
</dbReference>
<evidence type="ECO:0000256" key="5">
    <source>
        <dbReference type="ARBA" id="ARBA00023136"/>
    </source>
</evidence>
<dbReference type="Proteomes" id="UP000276634">
    <property type="component" value="Unassembled WGS sequence"/>
</dbReference>
<gene>
    <name evidence="8" type="ORF">EDC57_0611</name>
</gene>
<dbReference type="Gene3D" id="1.20.1250.20">
    <property type="entry name" value="MFS general substrate transporter like domains"/>
    <property type="match status" value="2"/>
</dbReference>
<dbReference type="PANTHER" id="PTHR23519:SF1">
    <property type="entry name" value="AUTOPHAGY-RELATED PROTEIN 22"/>
    <property type="match status" value="1"/>
</dbReference>
<keyword evidence="3 6" id="KW-0812">Transmembrane</keyword>
<feature type="transmembrane region" description="Helical" evidence="6">
    <location>
        <begin position="335"/>
        <end position="357"/>
    </location>
</feature>
<dbReference type="EMBL" id="RJVI01000001">
    <property type="protein sequence ID" value="ROR34709.1"/>
    <property type="molecule type" value="Genomic_DNA"/>
</dbReference>
<dbReference type="OrthoDB" id="9768783at2"/>
<evidence type="ECO:0000256" key="2">
    <source>
        <dbReference type="ARBA" id="ARBA00022448"/>
    </source>
</evidence>
<feature type="transmembrane region" description="Helical" evidence="6">
    <location>
        <begin position="114"/>
        <end position="137"/>
    </location>
</feature>
<dbReference type="InterPro" id="IPR036259">
    <property type="entry name" value="MFS_trans_sf"/>
</dbReference>
<dbReference type="PROSITE" id="PS50850">
    <property type="entry name" value="MFS"/>
    <property type="match status" value="1"/>
</dbReference>
<evidence type="ECO:0000256" key="6">
    <source>
        <dbReference type="SAM" id="Phobius"/>
    </source>
</evidence>
<dbReference type="GO" id="GO:0012505">
    <property type="term" value="C:endomembrane system"/>
    <property type="evidence" value="ECO:0007669"/>
    <property type="project" value="UniProtKB-SubCell"/>
</dbReference>
<feature type="transmembrane region" description="Helical" evidence="6">
    <location>
        <begin position="185"/>
        <end position="208"/>
    </location>
</feature>
<evidence type="ECO:0000259" key="7">
    <source>
        <dbReference type="PROSITE" id="PS50850"/>
    </source>
</evidence>
<evidence type="ECO:0000256" key="1">
    <source>
        <dbReference type="ARBA" id="ARBA00004127"/>
    </source>
</evidence>
<keyword evidence="2" id="KW-0813">Transport</keyword>
<feature type="transmembrane region" description="Helical" evidence="6">
    <location>
        <begin position="309"/>
        <end position="329"/>
    </location>
</feature>
<name>A0A3N1Y7A1_9GAMM</name>
<organism evidence="8 9">
    <name type="scientific">Inmirania thermothiophila</name>
    <dbReference type="NCBI Taxonomy" id="1750597"/>
    <lineage>
        <taxon>Bacteria</taxon>
        <taxon>Pseudomonadati</taxon>
        <taxon>Pseudomonadota</taxon>
        <taxon>Gammaproteobacteria</taxon>
        <taxon>Chromatiales</taxon>
        <taxon>Ectothiorhodospiraceae</taxon>
        <taxon>Inmirania</taxon>
    </lineage>
</organism>
<feature type="transmembrane region" description="Helical" evidence="6">
    <location>
        <begin position="402"/>
        <end position="420"/>
    </location>
</feature>
<dbReference type="InterPro" id="IPR020846">
    <property type="entry name" value="MFS_dom"/>
</dbReference>
<reference evidence="8 9" key="1">
    <citation type="submission" date="2018-11" db="EMBL/GenBank/DDBJ databases">
        <title>Genomic Encyclopedia of Type Strains, Phase IV (KMG-IV): sequencing the most valuable type-strain genomes for metagenomic binning, comparative biology and taxonomic classification.</title>
        <authorList>
            <person name="Goeker M."/>
        </authorList>
    </citation>
    <scope>NUCLEOTIDE SEQUENCE [LARGE SCALE GENOMIC DNA]</scope>
    <source>
        <strain evidence="8 9">DSM 100275</strain>
    </source>
</reference>
<evidence type="ECO:0000313" key="9">
    <source>
        <dbReference type="Proteomes" id="UP000276634"/>
    </source>
</evidence>
<feature type="domain" description="Major facilitator superfamily (MFS) profile" evidence="7">
    <location>
        <begin position="245"/>
        <end position="433"/>
    </location>
</feature>
<dbReference type="AlphaFoldDB" id="A0A3N1Y7A1"/>
<keyword evidence="9" id="KW-1185">Reference proteome</keyword>
<feature type="transmembrane region" description="Helical" evidence="6">
    <location>
        <begin position="281"/>
        <end position="302"/>
    </location>
</feature>
<sequence>MGAASPAGRGEILAWACYDLANSGYATVVLTAVYNAYFVSVVAGGDPALAPGAGTLVWTLALAAANGLVLLTAPVIGAVADHRAAKKPLLLATTVGCVAATAALGLAGPGEWRFAAVLLALSAYLFASGENLVAAFLPEIARDDQLGRISAYGWALGYAGGVLILLLALAVIARAQAAGLGPETYVPWILLGVAAVFALAASPTFLFLRERARPAGDGAGLAAAVAAGLGRLAETLRRARHHRDLFRFLVTLTVYHAGIQTVIVLAAVYAQEAMGMGQRELLVLILVVNVTAALGALAFGHLQDRIGSVPTLAATLLLWILALAVAWAAGGRAGMWVAGNLIGLAMGASQSAGRALVAAFTPAGRAAEFFGLWGLAVKLAAVLGPPSYGLVAYLTGGDHRRALLTTAAYFVAGLVLLATVDERRGRAAARAAR</sequence>
<dbReference type="GO" id="GO:0022857">
    <property type="term" value="F:transmembrane transporter activity"/>
    <property type="evidence" value="ECO:0007669"/>
    <property type="project" value="InterPro"/>
</dbReference>
<feature type="transmembrane region" description="Helical" evidence="6">
    <location>
        <begin position="369"/>
        <end position="390"/>
    </location>
</feature>
<evidence type="ECO:0000256" key="4">
    <source>
        <dbReference type="ARBA" id="ARBA00022989"/>
    </source>
</evidence>
<keyword evidence="4 6" id="KW-1133">Transmembrane helix</keyword>
<dbReference type="RefSeq" id="WP_123400106.1">
    <property type="nucleotide sequence ID" value="NZ_RJVI01000001.1"/>
</dbReference>
<dbReference type="SUPFAM" id="SSF103473">
    <property type="entry name" value="MFS general substrate transporter"/>
    <property type="match status" value="1"/>
</dbReference>
<accession>A0A3N1Y7A1</accession>
<feature type="transmembrane region" description="Helical" evidence="6">
    <location>
        <begin position="149"/>
        <end position="173"/>
    </location>
</feature>
<dbReference type="InterPro" id="IPR024671">
    <property type="entry name" value="Atg22-like"/>
</dbReference>
<feature type="transmembrane region" description="Helical" evidence="6">
    <location>
        <begin position="12"/>
        <end position="37"/>
    </location>
</feature>
<feature type="transmembrane region" description="Helical" evidence="6">
    <location>
        <begin position="245"/>
        <end position="269"/>
    </location>
</feature>
<feature type="transmembrane region" description="Helical" evidence="6">
    <location>
        <begin position="89"/>
        <end position="108"/>
    </location>
</feature>
<comment type="caution">
    <text evidence="8">The sequence shown here is derived from an EMBL/GenBank/DDBJ whole genome shotgun (WGS) entry which is preliminary data.</text>
</comment>
<feature type="transmembrane region" description="Helical" evidence="6">
    <location>
        <begin position="57"/>
        <end position="77"/>
    </location>
</feature>
<proteinExistence type="predicted"/>